<sequence>AHGLSATSPSSEMWALLYAKFMRTSEALKGLAIDKLRFVKLTDTRYLPEHLDTLTTLRGEALSIGANCSDLEFMPIILASKEFAQSVLMWQGSDQPGALSSALMHYWELTYKADMEKTAKEKEGGGVANAMAAAVIAGFAIAPTLSCRGGGKEGQAPGWWKAPKGLEPREQLASISKAKADVKAAAASTGTTPKAHHPAPAAAAATSQFVSAMDYFDL</sequence>
<proteinExistence type="predicted"/>
<feature type="non-terminal residue" evidence="1">
    <location>
        <position position="218"/>
    </location>
</feature>
<evidence type="ECO:0000313" key="2">
    <source>
        <dbReference type="Proteomes" id="UP001362999"/>
    </source>
</evidence>
<evidence type="ECO:0000313" key="1">
    <source>
        <dbReference type="EMBL" id="KAK6996174.1"/>
    </source>
</evidence>
<keyword evidence="2" id="KW-1185">Reference proteome</keyword>
<accession>A0AAV9ZYP9</accession>
<comment type="caution">
    <text evidence="1">The sequence shown here is derived from an EMBL/GenBank/DDBJ whole genome shotgun (WGS) entry which is preliminary data.</text>
</comment>
<dbReference type="EMBL" id="JAWWNJ010000099">
    <property type="protein sequence ID" value="KAK6996174.1"/>
    <property type="molecule type" value="Genomic_DNA"/>
</dbReference>
<protein>
    <submittedName>
        <fullName evidence="1">Uncharacterized protein</fullName>
    </submittedName>
</protein>
<feature type="non-terminal residue" evidence="1">
    <location>
        <position position="1"/>
    </location>
</feature>
<dbReference type="AlphaFoldDB" id="A0AAV9ZYP9"/>
<name>A0AAV9ZYP9_9AGAR</name>
<reference evidence="1 2" key="1">
    <citation type="journal article" date="2024" name="J Genomics">
        <title>Draft genome sequencing and assembly of Favolaschia claudopus CIRM-BRFM 2984 isolated from oak limbs.</title>
        <authorList>
            <person name="Navarro D."/>
            <person name="Drula E."/>
            <person name="Chaduli D."/>
            <person name="Cazenave R."/>
            <person name="Ahrendt S."/>
            <person name="Wang J."/>
            <person name="Lipzen A."/>
            <person name="Daum C."/>
            <person name="Barry K."/>
            <person name="Grigoriev I.V."/>
            <person name="Favel A."/>
            <person name="Rosso M.N."/>
            <person name="Martin F."/>
        </authorList>
    </citation>
    <scope>NUCLEOTIDE SEQUENCE [LARGE SCALE GENOMIC DNA]</scope>
    <source>
        <strain evidence="1 2">CIRM-BRFM 2984</strain>
    </source>
</reference>
<organism evidence="1 2">
    <name type="scientific">Favolaschia claudopus</name>
    <dbReference type="NCBI Taxonomy" id="2862362"/>
    <lineage>
        <taxon>Eukaryota</taxon>
        <taxon>Fungi</taxon>
        <taxon>Dikarya</taxon>
        <taxon>Basidiomycota</taxon>
        <taxon>Agaricomycotina</taxon>
        <taxon>Agaricomycetes</taxon>
        <taxon>Agaricomycetidae</taxon>
        <taxon>Agaricales</taxon>
        <taxon>Marasmiineae</taxon>
        <taxon>Mycenaceae</taxon>
        <taxon>Favolaschia</taxon>
    </lineage>
</organism>
<gene>
    <name evidence="1" type="ORF">R3P38DRAFT_2432638</name>
</gene>
<dbReference type="Proteomes" id="UP001362999">
    <property type="component" value="Unassembled WGS sequence"/>
</dbReference>